<feature type="region of interest" description="Disordered" evidence="2">
    <location>
        <begin position="83"/>
        <end position="103"/>
    </location>
</feature>
<evidence type="ECO:0000256" key="2">
    <source>
        <dbReference type="SAM" id="MobiDB-lite"/>
    </source>
</evidence>
<dbReference type="RefSeq" id="WP_352063221.1">
    <property type="nucleotide sequence ID" value="NZ_JBEPAB010000004.1"/>
</dbReference>
<organism evidence="3 4">
    <name type="scientific">Streptomyces sp. 900105245</name>
    <dbReference type="NCBI Taxonomy" id="3154379"/>
    <lineage>
        <taxon>Bacteria</taxon>
        <taxon>Bacillati</taxon>
        <taxon>Actinomycetota</taxon>
        <taxon>Actinomycetes</taxon>
        <taxon>Kitasatosporales</taxon>
        <taxon>Streptomycetaceae</taxon>
        <taxon>Streptomyces</taxon>
    </lineage>
</organism>
<keyword evidence="1" id="KW-0233">DNA recombination</keyword>
<dbReference type="InterPro" id="IPR016194">
    <property type="entry name" value="SPOC-like_C_dom_sf"/>
</dbReference>
<dbReference type="InterPro" id="IPR009187">
    <property type="entry name" value="Prok_Ku"/>
</dbReference>
<evidence type="ECO:0000313" key="3">
    <source>
        <dbReference type="EMBL" id="MER6427851.1"/>
    </source>
</evidence>
<keyword evidence="4" id="KW-1185">Reference proteome</keyword>
<accession>A0ABV1U3L7</accession>
<dbReference type="Proteomes" id="UP001470023">
    <property type="component" value="Unassembled WGS sequence"/>
</dbReference>
<dbReference type="SUPFAM" id="SSF100939">
    <property type="entry name" value="SPOC domain-like"/>
    <property type="match status" value="1"/>
</dbReference>
<proteinExistence type="predicted"/>
<protein>
    <submittedName>
        <fullName evidence="3">Uncharacterized protein</fullName>
    </submittedName>
</protein>
<reference evidence="3 4" key="1">
    <citation type="submission" date="2024-06" db="EMBL/GenBank/DDBJ databases">
        <title>The Natural Products Discovery Center: Release of the First 8490 Sequenced Strains for Exploring Actinobacteria Biosynthetic Diversity.</title>
        <authorList>
            <person name="Kalkreuter E."/>
            <person name="Kautsar S.A."/>
            <person name="Yang D."/>
            <person name="Bader C.D."/>
            <person name="Teijaro C.N."/>
            <person name="Fluegel L."/>
            <person name="Davis C.M."/>
            <person name="Simpson J.R."/>
            <person name="Lauterbach L."/>
            <person name="Steele A.D."/>
            <person name="Gui C."/>
            <person name="Meng S."/>
            <person name="Li G."/>
            <person name="Viehrig K."/>
            <person name="Ye F."/>
            <person name="Su P."/>
            <person name="Kiefer A.F."/>
            <person name="Nichols A."/>
            <person name="Cepeda A.J."/>
            <person name="Yan W."/>
            <person name="Fan B."/>
            <person name="Jiang Y."/>
            <person name="Adhikari A."/>
            <person name="Zheng C.-J."/>
            <person name="Schuster L."/>
            <person name="Cowan T.M."/>
            <person name="Smanski M.J."/>
            <person name="Chevrette M.G."/>
            <person name="De Carvalho L.P.S."/>
            <person name="Shen B."/>
        </authorList>
    </citation>
    <scope>NUCLEOTIDE SEQUENCE [LARGE SCALE GENOMIC DNA]</scope>
    <source>
        <strain evidence="3 4">NPDC001166</strain>
    </source>
</reference>
<gene>
    <name evidence="3" type="ORF">ABT272_08895</name>
</gene>
<comment type="caution">
    <text evidence="3">The sequence shown here is derived from an EMBL/GenBank/DDBJ whole genome shotgun (WGS) entry which is preliminary data.</text>
</comment>
<evidence type="ECO:0000256" key="1">
    <source>
        <dbReference type="ARBA" id="ARBA00023172"/>
    </source>
</evidence>
<dbReference type="EMBL" id="JBEPAZ010000005">
    <property type="protein sequence ID" value="MER6427851.1"/>
    <property type="molecule type" value="Genomic_DNA"/>
</dbReference>
<evidence type="ECO:0000313" key="4">
    <source>
        <dbReference type="Proteomes" id="UP001470023"/>
    </source>
</evidence>
<dbReference type="PANTHER" id="PTHR41251">
    <property type="entry name" value="NON-HOMOLOGOUS END JOINING PROTEIN KU"/>
    <property type="match status" value="1"/>
</dbReference>
<sequence length="103" mass="11815">MRNKQYLTALRAEDRVLVLQTLHWADEVRDPGEELPGLPSGKAGQGRQVDMALQLVDALSTDWDPKRYRDAYQEKVRELVRAKAEGQEIARPTRRRTRPTSST</sequence>
<name>A0ABV1U3L7_9ACTN</name>
<dbReference type="PANTHER" id="PTHR41251:SF1">
    <property type="entry name" value="NON-HOMOLOGOUS END JOINING PROTEIN KU"/>
    <property type="match status" value="1"/>
</dbReference>
<feature type="compositionally biased region" description="Basic residues" evidence="2">
    <location>
        <begin position="92"/>
        <end position="103"/>
    </location>
</feature>